<dbReference type="AlphaFoldDB" id="A0A915K3X3"/>
<accession>A0A915K3X3</accession>
<organism evidence="2 3">
    <name type="scientific">Romanomermis culicivorax</name>
    <name type="common">Nematode worm</name>
    <dbReference type="NCBI Taxonomy" id="13658"/>
    <lineage>
        <taxon>Eukaryota</taxon>
        <taxon>Metazoa</taxon>
        <taxon>Ecdysozoa</taxon>
        <taxon>Nematoda</taxon>
        <taxon>Enoplea</taxon>
        <taxon>Dorylaimia</taxon>
        <taxon>Mermithida</taxon>
        <taxon>Mermithoidea</taxon>
        <taxon>Mermithidae</taxon>
        <taxon>Romanomermis</taxon>
    </lineage>
</organism>
<evidence type="ECO:0000313" key="3">
    <source>
        <dbReference type="WBParaSite" id="nRc.2.0.1.t33406-RA"/>
    </source>
</evidence>
<name>A0A915K3X3_ROMCU</name>
<reference evidence="3" key="1">
    <citation type="submission" date="2022-11" db="UniProtKB">
        <authorList>
            <consortium name="WormBaseParasite"/>
        </authorList>
    </citation>
    <scope>IDENTIFICATION</scope>
</reference>
<feature type="compositionally biased region" description="Basic residues" evidence="1">
    <location>
        <begin position="123"/>
        <end position="163"/>
    </location>
</feature>
<feature type="compositionally biased region" description="Acidic residues" evidence="1">
    <location>
        <begin position="95"/>
        <end position="104"/>
    </location>
</feature>
<feature type="region of interest" description="Disordered" evidence="1">
    <location>
        <begin position="58"/>
        <end position="200"/>
    </location>
</feature>
<feature type="compositionally biased region" description="Low complexity" evidence="1">
    <location>
        <begin position="78"/>
        <end position="91"/>
    </location>
</feature>
<dbReference type="WBParaSite" id="nRc.2.0.1.t33406-RA">
    <property type="protein sequence ID" value="nRc.2.0.1.t33406-RA"/>
    <property type="gene ID" value="nRc.2.0.1.g33406"/>
</dbReference>
<proteinExistence type="predicted"/>
<evidence type="ECO:0000256" key="1">
    <source>
        <dbReference type="SAM" id="MobiDB-lite"/>
    </source>
</evidence>
<dbReference type="Proteomes" id="UP000887565">
    <property type="component" value="Unplaced"/>
</dbReference>
<sequence>MSINMIYNRKKGWCCYCRPPYSSQIIDLFVGQTRGDDDDGHMGQVNMMETKGPIIVKPRSSVEKNPNDGKSIVRSPAKLRAAAKTRALSSKSSDDELLDDEGIWEETPKGARGGGSKKSGAGKTKKSGGKQKTKKTSPKKTKKTKKTSKKTKKTKKTSPKKKQSSSDGGDSGSGGSSEGNVEHRGGDIDITDSDVTIENA</sequence>
<protein>
    <submittedName>
        <fullName evidence="3">Uncharacterized protein</fullName>
    </submittedName>
</protein>
<keyword evidence="2" id="KW-1185">Reference proteome</keyword>
<evidence type="ECO:0000313" key="2">
    <source>
        <dbReference type="Proteomes" id="UP000887565"/>
    </source>
</evidence>